<dbReference type="InterPro" id="IPR032783">
    <property type="entry name" value="AraC_lig"/>
</dbReference>
<dbReference type="InterPro" id="IPR037923">
    <property type="entry name" value="HTH-like"/>
</dbReference>
<feature type="domain" description="HTH araC/xylS-type" evidence="5">
    <location>
        <begin position="214"/>
        <end position="315"/>
    </location>
</feature>
<evidence type="ECO:0000256" key="2">
    <source>
        <dbReference type="ARBA" id="ARBA00023125"/>
    </source>
</evidence>
<dbReference type="SMART" id="SM00342">
    <property type="entry name" value="HTH_ARAC"/>
    <property type="match status" value="1"/>
</dbReference>
<accession>A0A7L7YYY5</accession>
<evidence type="ECO:0000256" key="3">
    <source>
        <dbReference type="ARBA" id="ARBA00023163"/>
    </source>
</evidence>
<evidence type="ECO:0000259" key="5">
    <source>
        <dbReference type="PROSITE" id="PS01124"/>
    </source>
</evidence>
<dbReference type="SUPFAM" id="SSF51215">
    <property type="entry name" value="Regulatory protein AraC"/>
    <property type="match status" value="1"/>
</dbReference>
<feature type="compositionally biased region" description="Polar residues" evidence="4">
    <location>
        <begin position="323"/>
        <end position="339"/>
    </location>
</feature>
<dbReference type="GO" id="GO:0003700">
    <property type="term" value="F:DNA-binding transcription factor activity"/>
    <property type="evidence" value="ECO:0007669"/>
    <property type="project" value="InterPro"/>
</dbReference>
<dbReference type="Gene3D" id="1.10.10.60">
    <property type="entry name" value="Homeodomain-like"/>
    <property type="match status" value="1"/>
</dbReference>
<dbReference type="RefSeq" id="WP_191146651.1">
    <property type="nucleotide sequence ID" value="NZ_CP061274.1"/>
</dbReference>
<keyword evidence="2" id="KW-0238">DNA-binding</keyword>
<evidence type="ECO:0000313" key="7">
    <source>
        <dbReference type="Proteomes" id="UP000516660"/>
    </source>
</evidence>
<reference evidence="6 7" key="1">
    <citation type="submission" date="2020-08" db="EMBL/GenBank/DDBJ databases">
        <title>Description of Clavibacter zhangzhiyonge sp. nov., a phytopathogenic actinobacterium isolated from barley seeds, causing leaf brown spot and decline.</title>
        <authorList>
            <person name="Tian Q."/>
            <person name="Chuan J."/>
            <person name="Zhao W."/>
            <person name="Li X."/>
        </authorList>
    </citation>
    <scope>NUCLEOTIDE SEQUENCE [LARGE SCALE GENOMIC DNA]</scope>
    <source>
        <strain evidence="6 7">DM1</strain>
    </source>
</reference>
<dbReference type="Pfam" id="PF12852">
    <property type="entry name" value="Cupin_6"/>
    <property type="match status" value="1"/>
</dbReference>
<dbReference type="Proteomes" id="UP000516660">
    <property type="component" value="Chromosome"/>
</dbReference>
<dbReference type="PANTHER" id="PTHR46796:SF7">
    <property type="entry name" value="ARAC FAMILY TRANSCRIPTIONAL REGULATOR"/>
    <property type="match status" value="1"/>
</dbReference>
<sequence length="339" mass="36847">MTVDPDADPRRRLDRVLHSLRMTGTFYCHAELRDPWALEMPAVADSVSFHVLTSGVCWLRLPGAEPIELRPGDLALVPHGLGHHLLSAPDGGRGARVDLLPQRYLSDRFSVLEHGGEGAVTQLICGIVAFEGPAARQLMRGLPEVLRVEDADASAGASIHDTVRLMADELSTVQVGGDTVATRLADVLVVQALRSWIRRDEAGSAGWIRALRDERIGRVLEAVHAQPGNAWDLERLARTATMSRSSFSARFAELVGASPMAYIARWRMDVARHRLTTEDITASQLAGELGYRSEAAFHRAFTRIVGTTPGGVRRGRDGLTRPAASSPSRDGSWRASESG</sequence>
<gene>
    <name evidence="6" type="ORF">H9X71_08185</name>
</gene>
<keyword evidence="1" id="KW-0805">Transcription regulation</keyword>
<keyword evidence="3" id="KW-0804">Transcription</keyword>
<dbReference type="KEGG" id="czh:H9X71_08185"/>
<protein>
    <submittedName>
        <fullName evidence="6">AraC family transcriptional regulator</fullName>
    </submittedName>
</protein>
<evidence type="ECO:0000313" key="6">
    <source>
        <dbReference type="EMBL" id="QOD42627.1"/>
    </source>
</evidence>
<evidence type="ECO:0000256" key="1">
    <source>
        <dbReference type="ARBA" id="ARBA00023015"/>
    </source>
</evidence>
<dbReference type="Pfam" id="PF12833">
    <property type="entry name" value="HTH_18"/>
    <property type="match status" value="1"/>
</dbReference>
<organism evidence="6 7">
    <name type="scientific">Clavibacter zhangzhiyongii</name>
    <dbReference type="NCBI Taxonomy" id="2768071"/>
    <lineage>
        <taxon>Bacteria</taxon>
        <taxon>Bacillati</taxon>
        <taxon>Actinomycetota</taxon>
        <taxon>Actinomycetes</taxon>
        <taxon>Micrococcales</taxon>
        <taxon>Microbacteriaceae</taxon>
        <taxon>Clavibacter</taxon>
    </lineage>
</organism>
<dbReference type="GO" id="GO:0043565">
    <property type="term" value="F:sequence-specific DNA binding"/>
    <property type="evidence" value="ECO:0007669"/>
    <property type="project" value="InterPro"/>
</dbReference>
<name>A0A7L7YYY5_9MICO</name>
<dbReference type="EMBL" id="CP061274">
    <property type="protein sequence ID" value="QOD42627.1"/>
    <property type="molecule type" value="Genomic_DNA"/>
</dbReference>
<evidence type="ECO:0000256" key="4">
    <source>
        <dbReference type="SAM" id="MobiDB-lite"/>
    </source>
</evidence>
<keyword evidence="7" id="KW-1185">Reference proteome</keyword>
<dbReference type="PROSITE" id="PS01124">
    <property type="entry name" value="HTH_ARAC_FAMILY_2"/>
    <property type="match status" value="1"/>
</dbReference>
<dbReference type="InterPro" id="IPR018060">
    <property type="entry name" value="HTH_AraC"/>
</dbReference>
<dbReference type="SUPFAM" id="SSF46689">
    <property type="entry name" value="Homeodomain-like"/>
    <property type="match status" value="2"/>
</dbReference>
<proteinExistence type="predicted"/>
<dbReference type="InterPro" id="IPR050204">
    <property type="entry name" value="AraC_XylS_family_regulators"/>
</dbReference>
<dbReference type="PANTHER" id="PTHR46796">
    <property type="entry name" value="HTH-TYPE TRANSCRIPTIONAL ACTIVATOR RHAS-RELATED"/>
    <property type="match status" value="1"/>
</dbReference>
<dbReference type="InterPro" id="IPR009057">
    <property type="entry name" value="Homeodomain-like_sf"/>
</dbReference>
<dbReference type="AlphaFoldDB" id="A0A7L7YYY5"/>
<feature type="region of interest" description="Disordered" evidence="4">
    <location>
        <begin position="308"/>
        <end position="339"/>
    </location>
</feature>